<name>K9IQ11_DESRO</name>
<proteinExistence type="evidence at transcript level"/>
<sequence>GSERHYPLFSRPLSLCSGLYLKAKSLPWPAWLRWASSHKARGCWFDSRSGHMLELQARTPVGGMREATHPSIPLFLFMFPS</sequence>
<dbReference type="EMBL" id="GABZ01003162">
    <property type="protein sequence ID" value="JAA50363.1"/>
    <property type="molecule type" value="mRNA"/>
</dbReference>
<organism evidence="1">
    <name type="scientific">Desmodus rotundus</name>
    <name type="common">Vampire bat</name>
    <dbReference type="NCBI Taxonomy" id="9430"/>
    <lineage>
        <taxon>Eukaryota</taxon>
        <taxon>Metazoa</taxon>
        <taxon>Chordata</taxon>
        <taxon>Craniata</taxon>
        <taxon>Vertebrata</taxon>
        <taxon>Euteleostomi</taxon>
        <taxon>Mammalia</taxon>
        <taxon>Eutheria</taxon>
        <taxon>Laurasiatheria</taxon>
        <taxon>Chiroptera</taxon>
        <taxon>Yangochiroptera</taxon>
        <taxon>Phyllostomidae</taxon>
        <taxon>Desmodontinae</taxon>
        <taxon>Desmodus</taxon>
    </lineage>
</organism>
<protein>
    <submittedName>
        <fullName evidence="1">Uncharacterized protein</fullName>
    </submittedName>
</protein>
<feature type="non-terminal residue" evidence="1">
    <location>
        <position position="1"/>
    </location>
</feature>
<reference evidence="1" key="1">
    <citation type="submission" date="2012-11" db="EMBL/GenBank/DDBJ databases">
        <title>The Vampirome: Transcriptome and Proteome Analysis of the Submandibular and Accessory Glands of the Vampire Bat and Vector of Human Rabies, Desmodus rotundus.</title>
        <authorList>
            <person name="Francischetti I.M.B."/>
            <person name="Assumpcao T.C.F."/>
            <person name="Ma D."/>
            <person name="Vicente E.C."/>
            <person name="Ribeiro J.M.C."/>
        </authorList>
    </citation>
    <scope>NUCLEOTIDE SEQUENCE</scope>
    <source>
        <tissue evidence="1">Salivary gland</tissue>
    </source>
</reference>
<dbReference type="AlphaFoldDB" id="K9IQ11"/>
<evidence type="ECO:0000313" key="1">
    <source>
        <dbReference type="EMBL" id="JAA50363.1"/>
    </source>
</evidence>
<accession>K9IQ11</accession>